<organism evidence="1 2">
    <name type="scientific">Xanthoceras sorbifolium</name>
    <dbReference type="NCBI Taxonomy" id="99658"/>
    <lineage>
        <taxon>Eukaryota</taxon>
        <taxon>Viridiplantae</taxon>
        <taxon>Streptophyta</taxon>
        <taxon>Embryophyta</taxon>
        <taxon>Tracheophyta</taxon>
        <taxon>Spermatophyta</taxon>
        <taxon>Magnoliopsida</taxon>
        <taxon>eudicotyledons</taxon>
        <taxon>Gunneridae</taxon>
        <taxon>Pentapetalae</taxon>
        <taxon>rosids</taxon>
        <taxon>malvids</taxon>
        <taxon>Sapindales</taxon>
        <taxon>Sapindaceae</taxon>
        <taxon>Xanthoceroideae</taxon>
        <taxon>Xanthoceras</taxon>
    </lineage>
</organism>
<protein>
    <recommendedName>
        <fullName evidence="3">Phototropic-responsive NPH3 family protein</fullName>
    </recommendedName>
</protein>
<dbReference type="Pfam" id="PF14009">
    <property type="entry name" value="PADRE"/>
    <property type="match status" value="1"/>
</dbReference>
<accession>A0ABQ8II08</accession>
<evidence type="ECO:0000313" key="1">
    <source>
        <dbReference type="EMBL" id="KAH7576349.1"/>
    </source>
</evidence>
<dbReference type="EMBL" id="JAFEMO010000001">
    <property type="protein sequence ID" value="KAH7576349.1"/>
    <property type="molecule type" value="Genomic_DNA"/>
</dbReference>
<comment type="caution">
    <text evidence="1">The sequence shown here is derived from an EMBL/GenBank/DDBJ whole genome shotgun (WGS) entry which is preliminary data.</text>
</comment>
<dbReference type="InterPro" id="IPR025322">
    <property type="entry name" value="PADRE_dom"/>
</dbReference>
<proteinExistence type="predicted"/>
<evidence type="ECO:0000313" key="2">
    <source>
        <dbReference type="Proteomes" id="UP000827721"/>
    </source>
</evidence>
<dbReference type="Proteomes" id="UP000827721">
    <property type="component" value="Unassembled WGS sequence"/>
</dbReference>
<reference evidence="1 2" key="1">
    <citation type="submission" date="2021-02" db="EMBL/GenBank/DDBJ databases">
        <title>Plant Genome Project.</title>
        <authorList>
            <person name="Zhang R.-G."/>
        </authorList>
    </citation>
    <scope>NUCLEOTIDE SEQUENCE [LARGE SCALE GENOMIC DNA]</scope>
    <source>
        <tissue evidence="1">Leaves</tissue>
    </source>
</reference>
<sequence length="263" mass="30564">MGAVTGEKGLLKLVHPGRYMEIHKQPITAAEVMEKNPRHCITRPDVFEYPWIVVKPESTLILGRVYFIVPNRTIYHLLKRRGFSFPEQCSWQSQSPESHVHHKLLEGTSPIHTYAGMTPKHQEHSKCLQSQLRSMSCVASTQEQDYHKSFREQSLVESFWPEVILRFKNTNLKFEENSPNMIQSFNPKDYYFTDTIIKAKSPKVEYGDIEYEHKLKSCLKKEDSVRKSCHLRVTFALPIKDDDLQKGVTEFAGFQFVDSSIKK</sequence>
<evidence type="ECO:0008006" key="3">
    <source>
        <dbReference type="Google" id="ProtNLM"/>
    </source>
</evidence>
<dbReference type="PANTHER" id="PTHR33052">
    <property type="entry name" value="DUF4228 DOMAIN PROTEIN-RELATED"/>
    <property type="match status" value="1"/>
</dbReference>
<keyword evidence="2" id="KW-1185">Reference proteome</keyword>
<name>A0ABQ8II08_9ROSI</name>
<gene>
    <name evidence="1" type="ORF">JRO89_XS01G0042200</name>
</gene>